<dbReference type="PANTHER" id="PTHR20978">
    <property type="entry name" value="SPLICING FACTOR 3B SUBUNIT 5"/>
    <property type="match status" value="1"/>
</dbReference>
<accession>A0A427YP82</accession>
<proteinExistence type="inferred from homology"/>
<comment type="caution">
    <text evidence="3">The sequence shown here is derived from an EMBL/GenBank/DDBJ whole genome shotgun (WGS) entry which is preliminary data.</text>
</comment>
<evidence type="ECO:0000256" key="1">
    <source>
        <dbReference type="ARBA" id="ARBA00009568"/>
    </source>
</evidence>
<dbReference type="GO" id="GO:0005686">
    <property type="term" value="C:U2 snRNP"/>
    <property type="evidence" value="ECO:0007669"/>
    <property type="project" value="TreeGrafter"/>
</dbReference>
<reference evidence="3 4" key="1">
    <citation type="submission" date="2018-11" db="EMBL/GenBank/DDBJ databases">
        <title>Genome sequence of Saitozyma podzolica DSM 27192.</title>
        <authorList>
            <person name="Aliyu H."/>
            <person name="Gorte O."/>
            <person name="Ochsenreither K."/>
        </authorList>
    </citation>
    <scope>NUCLEOTIDE SEQUENCE [LARGE SCALE GENOMIC DNA]</scope>
    <source>
        <strain evidence="3 4">DSM 27192</strain>
    </source>
</reference>
<dbReference type="InterPro" id="IPR009846">
    <property type="entry name" value="SF3b5/RDS3-10"/>
</dbReference>
<evidence type="ECO:0000256" key="2">
    <source>
        <dbReference type="PIRNR" id="PIRNR037010"/>
    </source>
</evidence>
<evidence type="ECO:0000313" key="4">
    <source>
        <dbReference type="Proteomes" id="UP000279259"/>
    </source>
</evidence>
<dbReference type="STRING" id="1890683.A0A427YP82"/>
<dbReference type="PANTHER" id="PTHR20978:SF0">
    <property type="entry name" value="SPLICING FACTOR 3B SUBUNIT 5"/>
    <property type="match status" value="1"/>
</dbReference>
<dbReference type="AlphaFoldDB" id="A0A427YP82"/>
<dbReference type="Proteomes" id="UP000279259">
    <property type="component" value="Unassembled WGS sequence"/>
</dbReference>
<dbReference type="EMBL" id="RSCD01000005">
    <property type="protein sequence ID" value="RSH92879.1"/>
    <property type="molecule type" value="Genomic_DNA"/>
</dbReference>
<dbReference type="OrthoDB" id="274726at2759"/>
<name>A0A427YP82_9TREE</name>
<dbReference type="GO" id="GO:0000398">
    <property type="term" value="P:mRNA splicing, via spliceosome"/>
    <property type="evidence" value="ECO:0007669"/>
    <property type="project" value="UniProtKB-UniRule"/>
</dbReference>
<protein>
    <recommendedName>
        <fullName evidence="2">Splicing factor subunit</fullName>
    </recommendedName>
</protein>
<gene>
    <name evidence="3" type="ORF">EHS25_008325</name>
</gene>
<comment type="similarity">
    <text evidence="1 2">Belongs to the SF3B5 family.</text>
</comment>
<evidence type="ECO:0000313" key="3">
    <source>
        <dbReference type="EMBL" id="RSH92879.1"/>
    </source>
</evidence>
<dbReference type="Pfam" id="PF07189">
    <property type="entry name" value="SF3b10"/>
    <property type="match status" value="1"/>
</dbReference>
<organism evidence="3 4">
    <name type="scientific">Saitozyma podzolica</name>
    <dbReference type="NCBI Taxonomy" id="1890683"/>
    <lineage>
        <taxon>Eukaryota</taxon>
        <taxon>Fungi</taxon>
        <taxon>Dikarya</taxon>
        <taxon>Basidiomycota</taxon>
        <taxon>Agaricomycotina</taxon>
        <taxon>Tremellomycetes</taxon>
        <taxon>Tremellales</taxon>
        <taxon>Trimorphomycetaceae</taxon>
        <taxon>Saitozyma</taxon>
    </lineage>
</organism>
<keyword evidence="4" id="KW-1185">Reference proteome</keyword>
<sequence>MAELRYTLNTQLEQLHTRYTGTGHPDMTKYEWLQHQHRDTASAIIGHPSLLAYISVADNECQARERFEVIERMLQPCGKPPAKTDD</sequence>
<dbReference type="PIRSF" id="PIRSF037010">
    <property type="entry name" value="Splicing_factor_3B_subunit_5"/>
    <property type="match status" value="1"/>
</dbReference>
<dbReference type="InterPro" id="IPR017089">
    <property type="entry name" value="Splicing_factor_3B_subunit_5"/>
</dbReference>
<dbReference type="GO" id="GO:0071011">
    <property type="term" value="C:precatalytic spliceosome"/>
    <property type="evidence" value="ECO:0007669"/>
    <property type="project" value="TreeGrafter"/>
</dbReference>